<sequence>MNVRIKTTGYEMAPETQAYLNERLLRIEKLLNGDAGLARCEVEIGRDAGNQRHGANLWFAELNIQSPGGRLIRATNRSESINGAIDDAKEEAERQIRRERKVHIRMWRKSGAAFKRLMRME</sequence>
<dbReference type="Proteomes" id="UP000176914">
    <property type="component" value="Unassembled WGS sequence"/>
</dbReference>
<dbReference type="SUPFAM" id="SSF69754">
    <property type="entry name" value="Ribosome binding protein Y (YfiA homologue)"/>
    <property type="match status" value="1"/>
</dbReference>
<evidence type="ECO:0000313" key="1">
    <source>
        <dbReference type="EMBL" id="OGG69074.1"/>
    </source>
</evidence>
<organism evidence="1 2">
    <name type="scientific">Candidatus Kaiserbacteria bacterium RIFCSPHIGHO2_02_FULL_55_25</name>
    <dbReference type="NCBI Taxonomy" id="1798498"/>
    <lineage>
        <taxon>Bacteria</taxon>
        <taxon>Candidatus Kaiseribacteriota</taxon>
    </lineage>
</organism>
<protein>
    <recommendedName>
        <fullName evidence="3">Ribosomal subunit interface protein</fullName>
    </recommendedName>
</protein>
<dbReference type="Gene3D" id="3.30.160.100">
    <property type="entry name" value="Ribosome hibernation promotion factor-like"/>
    <property type="match status" value="1"/>
</dbReference>
<reference evidence="1 2" key="1">
    <citation type="journal article" date="2016" name="Nat. Commun.">
        <title>Thousands of microbial genomes shed light on interconnected biogeochemical processes in an aquifer system.</title>
        <authorList>
            <person name="Anantharaman K."/>
            <person name="Brown C.T."/>
            <person name="Hug L.A."/>
            <person name="Sharon I."/>
            <person name="Castelle C.J."/>
            <person name="Probst A.J."/>
            <person name="Thomas B.C."/>
            <person name="Singh A."/>
            <person name="Wilkins M.J."/>
            <person name="Karaoz U."/>
            <person name="Brodie E.L."/>
            <person name="Williams K.H."/>
            <person name="Hubbard S.S."/>
            <person name="Banfield J.F."/>
        </authorList>
    </citation>
    <scope>NUCLEOTIDE SEQUENCE [LARGE SCALE GENOMIC DNA]</scope>
</reference>
<dbReference type="InterPro" id="IPR036567">
    <property type="entry name" value="RHF-like"/>
</dbReference>
<gene>
    <name evidence="1" type="ORF">A3C20_00180</name>
</gene>
<accession>A0A1F6E5V0</accession>
<dbReference type="AlphaFoldDB" id="A0A1F6E5V0"/>
<proteinExistence type="predicted"/>
<dbReference type="InterPro" id="IPR003489">
    <property type="entry name" value="RHF/RaiA"/>
</dbReference>
<dbReference type="EMBL" id="MFLL01000021">
    <property type="protein sequence ID" value="OGG69074.1"/>
    <property type="molecule type" value="Genomic_DNA"/>
</dbReference>
<comment type="caution">
    <text evidence="1">The sequence shown here is derived from an EMBL/GenBank/DDBJ whole genome shotgun (WGS) entry which is preliminary data.</text>
</comment>
<evidence type="ECO:0000313" key="2">
    <source>
        <dbReference type="Proteomes" id="UP000176914"/>
    </source>
</evidence>
<dbReference type="Pfam" id="PF02482">
    <property type="entry name" value="Ribosomal_S30AE"/>
    <property type="match status" value="1"/>
</dbReference>
<evidence type="ECO:0008006" key="3">
    <source>
        <dbReference type="Google" id="ProtNLM"/>
    </source>
</evidence>
<name>A0A1F6E5V0_9BACT</name>